<accession>A0A2R6A998</accession>
<comment type="caution">
    <text evidence="5">The sequence shown here is derived from an EMBL/GenBank/DDBJ whole genome shotgun (WGS) entry which is preliminary data.</text>
</comment>
<dbReference type="AlphaFoldDB" id="A0A2R6A998"/>
<dbReference type="Proteomes" id="UP000240569">
    <property type="component" value="Unassembled WGS sequence"/>
</dbReference>
<dbReference type="PRINTS" id="PR00420">
    <property type="entry name" value="RNGMNOXGNASE"/>
</dbReference>
<dbReference type="PANTHER" id="PTHR10668">
    <property type="entry name" value="PHYTOENE DEHYDROGENASE"/>
    <property type="match status" value="1"/>
</dbReference>
<dbReference type="InterPro" id="IPR036188">
    <property type="entry name" value="FAD/NAD-bd_sf"/>
</dbReference>
<evidence type="ECO:0000259" key="4">
    <source>
        <dbReference type="Pfam" id="PF01593"/>
    </source>
</evidence>
<sequence>MAQFDVIVVGAGHNGLVCACYLAKAGFNVCVLERRNVVGGAAVTEELWPGYKISRASYFPHLRKEIIEELNLEKYGYKHGSIEPRNFFPFKSKHLFLYSNPEKTAHEISKFSTFDAKQYLKFYDLAKSFAQTVDPLMLMPPPPVSELLKMMEGADVEWIIRDFLLTSAKQLVDELFESEEVKVALCLNSVGNTSMSPEDVGTSYLLALSEGSAGYSYAIGGSGAVSKALEKAAKDLGVKIFLNTEVEKIIIENDRARAVKLKDGKVLEARAIVSNADPKTTILKLVGQDFFEKEFIHRVKNLKNEGGQAKINLTLKGLPRFSCIDSTNIGEEHKAYVGMAESVDEIVKAYFRWRFHEIPERPPVYSFIQSAWDHSVAPPNHHTMSVLLRYVPYTLNKGNWNERRDELMQLFVSIYEEHAPNIKQLIENYEILSPWDLERLFGINSGHVSHLEQTLNQLLSFRPLVGLSNYRLPISGLYICGAGTHPGGGVTGAAGHNAAMIIIEDLKKSN</sequence>
<dbReference type="Gene3D" id="3.50.50.60">
    <property type="entry name" value="FAD/NAD(P)-binding domain"/>
    <property type="match status" value="2"/>
</dbReference>
<evidence type="ECO:0000256" key="1">
    <source>
        <dbReference type="ARBA" id="ARBA00037217"/>
    </source>
</evidence>
<feature type="domain" description="Amine oxidase" evidence="4">
    <location>
        <begin position="15"/>
        <end position="494"/>
    </location>
</feature>
<comment type="function">
    <text evidence="1">Probable oxidoreductase that may play a role as regulator of mitochondrial function.</text>
</comment>
<evidence type="ECO:0000256" key="3">
    <source>
        <dbReference type="ARBA" id="ARBA00040298"/>
    </source>
</evidence>
<evidence type="ECO:0000256" key="2">
    <source>
        <dbReference type="ARBA" id="ARBA00038825"/>
    </source>
</evidence>
<evidence type="ECO:0000313" key="5">
    <source>
        <dbReference type="EMBL" id="PSN82907.1"/>
    </source>
</evidence>
<evidence type="ECO:0000313" key="6">
    <source>
        <dbReference type="Proteomes" id="UP000240569"/>
    </source>
</evidence>
<dbReference type="PANTHER" id="PTHR10668:SF103">
    <property type="entry name" value="PYRIDINE NUCLEOTIDE-DISULFIDE OXIDOREDUCTASE DOMAIN-CONTAINING PROTEIN 2"/>
    <property type="match status" value="1"/>
</dbReference>
<name>A0A2R6A998_9ARCH</name>
<gene>
    <name evidence="5" type="ORF">B9Q02_11105</name>
</gene>
<dbReference type="GO" id="GO:0016491">
    <property type="term" value="F:oxidoreductase activity"/>
    <property type="evidence" value="ECO:0007669"/>
    <property type="project" value="InterPro"/>
</dbReference>
<dbReference type="InterPro" id="IPR002937">
    <property type="entry name" value="Amino_oxidase"/>
</dbReference>
<dbReference type="SUPFAM" id="SSF51905">
    <property type="entry name" value="FAD/NAD(P)-binding domain"/>
    <property type="match status" value="1"/>
</dbReference>
<dbReference type="Pfam" id="PF01593">
    <property type="entry name" value="Amino_oxidase"/>
    <property type="match status" value="1"/>
</dbReference>
<reference evidence="5 6" key="1">
    <citation type="submission" date="2017-04" db="EMBL/GenBank/DDBJ databases">
        <title>Novel microbial lineages endemic to geothermal iron-oxide mats fill important gaps in the evolutionary history of Archaea.</title>
        <authorList>
            <person name="Jay Z.J."/>
            <person name="Beam J.P."/>
            <person name="Dlakic M."/>
            <person name="Rusch D.B."/>
            <person name="Kozubal M.A."/>
            <person name="Inskeep W.P."/>
        </authorList>
    </citation>
    <scope>NUCLEOTIDE SEQUENCE [LARGE SCALE GENOMIC DNA]</scope>
    <source>
        <strain evidence="5">BE_D</strain>
    </source>
</reference>
<protein>
    <recommendedName>
        <fullName evidence="3">Pyridine nucleotide-disulfide oxidoreductase domain-containing protein 2</fullName>
    </recommendedName>
</protein>
<dbReference type="EMBL" id="NEXD01000125">
    <property type="protein sequence ID" value="PSN82907.1"/>
    <property type="molecule type" value="Genomic_DNA"/>
</dbReference>
<comment type="subunit">
    <text evidence="2">Interacts with COX5B; this interaction may contribute to localize PYROXD2 to the inner face of the inner mitochondrial membrane.</text>
</comment>
<organism evidence="5 6">
    <name type="scientific">Candidatus Marsarchaeota G1 archaeon BE_D</name>
    <dbReference type="NCBI Taxonomy" id="1978156"/>
    <lineage>
        <taxon>Archaea</taxon>
        <taxon>Candidatus Marsarchaeota</taxon>
        <taxon>Candidatus Marsarchaeota group 1</taxon>
    </lineage>
</organism>
<proteinExistence type="predicted"/>